<dbReference type="Proteomes" id="UP000007304">
    <property type="component" value="Unassembled WGS sequence"/>
</dbReference>
<evidence type="ECO:0000256" key="3">
    <source>
        <dbReference type="SAM" id="MobiDB-lite"/>
    </source>
</evidence>
<dbReference type="RefSeq" id="XP_009161418.1">
    <property type="nucleotide sequence ID" value="XM_009163170.1"/>
</dbReference>
<evidence type="ECO:0000259" key="4">
    <source>
        <dbReference type="Pfam" id="PF17109"/>
    </source>
</evidence>
<dbReference type="PROSITE" id="PS50005">
    <property type="entry name" value="TPR"/>
    <property type="match status" value="1"/>
</dbReference>
<dbReference type="HOGENOM" id="CLU_001466_3_0_1"/>
<dbReference type="Gene3D" id="1.25.40.10">
    <property type="entry name" value="Tetratricopeptide repeat domain"/>
    <property type="match status" value="1"/>
</dbReference>
<dbReference type="SUPFAM" id="SSF48452">
    <property type="entry name" value="TPR-like"/>
    <property type="match status" value="2"/>
</dbReference>
<gene>
    <name evidence="6" type="ORF">HMPREF1120_08899</name>
</gene>
<evidence type="ECO:0000313" key="7">
    <source>
        <dbReference type="Proteomes" id="UP000007304"/>
    </source>
</evidence>
<proteinExistence type="predicted"/>
<dbReference type="PANTHER" id="PTHR10039">
    <property type="entry name" value="AMELOGENIN"/>
    <property type="match status" value="1"/>
</dbReference>
<dbReference type="PANTHER" id="PTHR10039:SF17">
    <property type="entry name" value="FUNGAL STAND N-TERMINAL GOODBYE DOMAIN-CONTAINING PROTEIN-RELATED"/>
    <property type="match status" value="1"/>
</dbReference>
<keyword evidence="7" id="KW-1185">Reference proteome</keyword>
<evidence type="ECO:0000256" key="2">
    <source>
        <dbReference type="PROSITE-ProRule" id="PRU00339"/>
    </source>
</evidence>
<reference evidence="6" key="1">
    <citation type="submission" date="2011-07" db="EMBL/GenBank/DDBJ databases">
        <title>The Genome Sequence of Exophiala (Wangiella) dermatitidis NIH/UT8656.</title>
        <authorList>
            <consortium name="The Broad Institute Genome Sequencing Platform"/>
            <person name="Cuomo C."/>
            <person name="Wang Z."/>
            <person name="Hunicke-Smith S."/>
            <person name="Szanislo P.J."/>
            <person name="Earl A."/>
            <person name="Young S.K."/>
            <person name="Zeng Q."/>
            <person name="Gargeya S."/>
            <person name="Fitzgerald M."/>
            <person name="Haas B."/>
            <person name="Abouelleil A."/>
            <person name="Alvarado L."/>
            <person name="Arachchi H.M."/>
            <person name="Berlin A."/>
            <person name="Brown A."/>
            <person name="Chapman S.B."/>
            <person name="Chen Z."/>
            <person name="Dunbar C."/>
            <person name="Freedman E."/>
            <person name="Gearin G."/>
            <person name="Gellesch M."/>
            <person name="Goldberg J."/>
            <person name="Griggs A."/>
            <person name="Gujja S."/>
            <person name="Heiman D."/>
            <person name="Howarth C."/>
            <person name="Larson L."/>
            <person name="Lui A."/>
            <person name="MacDonald P.J.P."/>
            <person name="Montmayeur A."/>
            <person name="Murphy C."/>
            <person name="Neiman D."/>
            <person name="Pearson M."/>
            <person name="Priest M."/>
            <person name="Roberts A."/>
            <person name="Saif S."/>
            <person name="Shea T."/>
            <person name="Shenoy N."/>
            <person name="Sisk P."/>
            <person name="Stolte C."/>
            <person name="Sykes S."/>
            <person name="Wortman J."/>
            <person name="Nusbaum C."/>
            <person name="Birren B."/>
        </authorList>
    </citation>
    <scope>NUCLEOTIDE SEQUENCE</scope>
    <source>
        <strain evidence="6">NIH/UT8656</strain>
    </source>
</reference>
<dbReference type="InterPro" id="IPR056884">
    <property type="entry name" value="NPHP3-like_N"/>
</dbReference>
<dbReference type="eggNOG" id="ENOG502SJ2V">
    <property type="taxonomic scope" value="Eukaryota"/>
</dbReference>
<evidence type="ECO:0000313" key="6">
    <source>
        <dbReference type="EMBL" id="EHY60957.1"/>
    </source>
</evidence>
<sequence length="1448" mass="165036">MSTENDEYDLHEAWDKACRSFAATTGIDLSQEKPQSPEAVVAQLKLKRHADEKKQADYQVLKTVVEKTLLLIQNLGGIVSSAASMVYGPSSLCFNAVSYLITAGQNYRNIFTSLTQLFNEVSDVLERFAVYLKMKEVDKPLRKIIHEILLSFVSICDFSVRVLQGNKLLKFLRVFAFNEDDGVSGAIANLRSLVERESQMKTTLTYRAVKEGFGEAQDAIAGVKASLDRMLDDTRRKESDSLEQKLLNKIKVKLGVQNGPEEQARSYRRLLADTVPGSGQWIEQNRSFLQWRDRSAAWDRVLLLSANEGYGKSFLVTTIIHNLEKRYIQPTAAQSRTSIAYHYIEQLDAGRTNFDQGMQCLIKALKTAALQLAQEPVYRKELAAICESWVEPDSPAELFSRLFEPCLRSHETFYVVFDGVDQLGDWGVKALSDLLRRMQAEHESDELRHLRILLSGRTPVLATLIDPVDLKTAEIDLATSNATDIERFVADRLDRMDIFQKSSKQIRSLQQEVFLGLTQGANGDFVNVDLLLKEIGSKRWPAEVREVLVNQSQRSDTIAREIKRCNQTFQTRDIHDLNALLTWVMSAMRTLTVEELEAVLYLRNGEASLRPLYDQLCRQYSAFFIVNKPDYLEHNKPSVTLVSDSIKEYFSSLVQSEQEVHEPKSGKVHPAEVRIIRHLLDSVCDEDLYIKFGFEEFFQRKLSANSATINVDLNKVHLQVLLDCCHIISSYERVELQPLYDYAWHFFVDHLHQIELTATDNNDKARVGQYLVDMFSVQDTIAKWWTADQLFDLADRWFFTDEAVDLVLGWLKDPATTKTCSPRNQAWVKTLTSNSFPEADLLEHVAVYVADCLFRQSVTYQGHPVIMMQVLYAFLRKLHRRKDPSLAKVDFTTKLLTVKQINHISRWAAERLHVDKPDFEWTRCLARAYRVFGHYEEAVQAYQAAGELQHDHWFSDYGLATTYDVLEEWSLAAQLYQDILRRIETGEAKDPSPAEHIITLRFSLAQVLVELGEYNKAIVLYDQQLADNPSSYGVIMQKIVALRRQGRNGDIIEILKQLSSDKDPAHGISRLSMTLHTYIGDLDLHSTVLVAGNRTGTIPFVQSVYRAALEEAMDPGYLVRDTRTKAEYRVVLSCELADILYKYPQTVDDREEALDLWESSFLDADDIGFAPARYMAAKALSIVYYEQLRQQQRSSSPPDSPETLNIVNKLLRLSGQTKAASADNLNAMASTIDTRLLVGRHYGKVGLKKEARDCLRGHIKIGIDLLSDEDPSNDWQGYLRLASTLMYYGDKDNALAAWSLIGPDEFTQQQEDGDVDDERNDGGGVSVTSQRLVPPQEIEPKTPFRKPEGNLIYKCDGGTCQHMWTYANDMHICMDCLDVMFASPCHELHVRNALEIKVCDPTHEFLYVPPWEEMEAKRRGPGRVRRAGTTVPVSDWISEIRREWSLEK</sequence>
<dbReference type="InParanoid" id="H6CB10"/>
<dbReference type="EMBL" id="JH226137">
    <property type="protein sequence ID" value="EHY60957.1"/>
    <property type="molecule type" value="Genomic_DNA"/>
</dbReference>
<feature type="region of interest" description="Disordered" evidence="3">
    <location>
        <begin position="1308"/>
        <end position="1331"/>
    </location>
</feature>
<dbReference type="Pfam" id="PF17109">
    <property type="entry name" value="Goodbye"/>
    <property type="match status" value="1"/>
</dbReference>
<name>H6CB10_EXODN</name>
<keyword evidence="2" id="KW-0802">TPR repeat</keyword>
<organism evidence="6 7">
    <name type="scientific">Exophiala dermatitidis (strain ATCC 34100 / CBS 525.76 / NIH/UT8656)</name>
    <name type="common">Black yeast</name>
    <name type="synonym">Wangiella dermatitidis</name>
    <dbReference type="NCBI Taxonomy" id="858893"/>
    <lineage>
        <taxon>Eukaryota</taxon>
        <taxon>Fungi</taxon>
        <taxon>Dikarya</taxon>
        <taxon>Ascomycota</taxon>
        <taxon>Pezizomycotina</taxon>
        <taxon>Eurotiomycetes</taxon>
        <taxon>Chaetothyriomycetidae</taxon>
        <taxon>Chaetothyriales</taxon>
        <taxon>Herpotrichiellaceae</taxon>
        <taxon>Exophiala</taxon>
    </lineage>
</organism>
<feature type="domain" description="Nephrocystin 3-like N-terminal" evidence="5">
    <location>
        <begin position="277"/>
        <end position="457"/>
    </location>
</feature>
<evidence type="ECO:0000256" key="1">
    <source>
        <dbReference type="ARBA" id="ARBA00022737"/>
    </source>
</evidence>
<protein>
    <submittedName>
        <fullName evidence="6">Uncharacterized protein</fullName>
    </submittedName>
</protein>
<feature type="repeat" description="TPR" evidence="2">
    <location>
        <begin position="998"/>
        <end position="1031"/>
    </location>
</feature>
<accession>H6CB10</accession>
<dbReference type="InterPro" id="IPR027417">
    <property type="entry name" value="P-loop_NTPase"/>
</dbReference>
<dbReference type="InterPro" id="IPR019734">
    <property type="entry name" value="TPR_rpt"/>
</dbReference>
<dbReference type="GeneID" id="20313538"/>
<dbReference type="InterPro" id="IPR031350">
    <property type="entry name" value="Goodbye_dom"/>
</dbReference>
<dbReference type="VEuPathDB" id="FungiDB:HMPREF1120_08899"/>
<dbReference type="Pfam" id="PF24883">
    <property type="entry name" value="NPHP3_N"/>
    <property type="match status" value="1"/>
</dbReference>
<dbReference type="OMA" id="GFEEFFQ"/>
<dbReference type="InterPro" id="IPR011990">
    <property type="entry name" value="TPR-like_helical_dom_sf"/>
</dbReference>
<feature type="domain" description="Fungal STAND N-terminal Goodbye" evidence="4">
    <location>
        <begin position="14"/>
        <end position="131"/>
    </location>
</feature>
<keyword evidence="1" id="KW-0677">Repeat</keyword>
<evidence type="ECO:0000259" key="5">
    <source>
        <dbReference type="Pfam" id="PF24883"/>
    </source>
</evidence>
<dbReference type="Gene3D" id="3.40.50.300">
    <property type="entry name" value="P-loop containing nucleotide triphosphate hydrolases"/>
    <property type="match status" value="1"/>
</dbReference>